<dbReference type="EC" id="4.2.1.120" evidence="2"/>
<dbReference type="InterPro" id="IPR009100">
    <property type="entry name" value="AcylCoA_DH/oxidase_NM_dom_sf"/>
</dbReference>
<dbReference type="AlphaFoldDB" id="A0A081S348"/>
<accession>A0A081S348</accession>
<dbReference type="PANTHER" id="PTHR36117">
    <property type="entry name" value="4-HYDROXYPHENYLACETATE 3-MONOOXYGENASE-RELATED"/>
    <property type="match status" value="1"/>
</dbReference>
<dbReference type="PANTHER" id="PTHR36117:SF3">
    <property type="entry name" value="4-HYDROXYPHENYLACETATE 3-MONOOXYGENASE-RELATED"/>
    <property type="match status" value="1"/>
</dbReference>
<dbReference type="Gene3D" id="1.10.3140.10">
    <property type="entry name" value="4-hydroxybutyryl-coa dehydratase, domain 1"/>
    <property type="match status" value="1"/>
</dbReference>
<protein>
    <submittedName>
        <fullName evidence="2">Pyoverdin chromophore biosynthetic protein PvcC</fullName>
        <ecNumber evidence="2">4.2.1.120</ecNumber>
    </submittedName>
</protein>
<dbReference type="EMBL" id="JNVL01000105">
    <property type="protein sequence ID" value="KER05351.1"/>
    <property type="molecule type" value="Genomic_DNA"/>
</dbReference>
<name>A0A081S348_9ARCH</name>
<feature type="domain" description="HpaB/PvcC/4-BUDH N-terminal" evidence="1">
    <location>
        <begin position="11"/>
        <end position="158"/>
    </location>
</feature>
<gene>
    <name evidence="2" type="primary">pvcC</name>
    <name evidence="2" type="ORF">AAA799E16_02008</name>
</gene>
<organism evidence="2 3">
    <name type="scientific">Marine Group I thaumarchaeote SCGC AAA799-E16</name>
    <dbReference type="NCBI Taxonomy" id="1502292"/>
    <lineage>
        <taxon>Archaea</taxon>
        <taxon>Nitrososphaerota</taxon>
        <taxon>Marine Group I</taxon>
    </lineage>
</organism>
<reference evidence="2 3" key="1">
    <citation type="submission" date="2014-06" db="EMBL/GenBank/DDBJ databases">
        <authorList>
            <person name="Ngugi D.K."/>
            <person name="Blom J."/>
            <person name="Alam I."/>
            <person name="Rashid M."/>
            <person name="Ba Alawi W."/>
            <person name="Zhang G."/>
            <person name="Hikmawan T."/>
            <person name="Guan Y."/>
            <person name="Antunes A."/>
            <person name="Siam R."/>
            <person name="Eldorry H."/>
            <person name="Bajic V."/>
            <person name="Stingl U."/>
        </authorList>
    </citation>
    <scope>NUCLEOTIDE SEQUENCE [LARGE SCALE GENOMIC DNA]</scope>
    <source>
        <strain evidence="2">SCGC AAA799-E16</strain>
    </source>
</reference>
<dbReference type="GO" id="GO:0043721">
    <property type="term" value="F:4-hydroxybutanoyl-CoA dehydratase activity"/>
    <property type="evidence" value="ECO:0007669"/>
    <property type="project" value="UniProtKB-EC"/>
</dbReference>
<comment type="caution">
    <text evidence="2">The sequence shown here is derived from an EMBL/GenBank/DDBJ whole genome shotgun (WGS) entry which is preliminary data.</text>
</comment>
<keyword evidence="3" id="KW-1185">Reference proteome</keyword>
<dbReference type="Pfam" id="PF11794">
    <property type="entry name" value="HpaB_N"/>
    <property type="match status" value="1"/>
</dbReference>
<dbReference type="Proteomes" id="UP000028027">
    <property type="component" value="Unassembled WGS sequence"/>
</dbReference>
<dbReference type="SUPFAM" id="SSF56645">
    <property type="entry name" value="Acyl-CoA dehydrogenase NM domain-like"/>
    <property type="match status" value="1"/>
</dbReference>
<evidence type="ECO:0000313" key="2">
    <source>
        <dbReference type="EMBL" id="KER05351.1"/>
    </source>
</evidence>
<dbReference type="InterPro" id="IPR024674">
    <property type="entry name" value="HpaB/PvcC/4-BUDH_N"/>
</dbReference>
<proteinExistence type="predicted"/>
<sequence>MANVLKTIRSGEDYIESLRGRDLKVYLFGELVKEPVDHPMIRPSINAVAETYDLALREEALASADSSITGLKVNRFLHIAESAEDLVLQNKMQRKLGQNTGTCFQRCVGMDAMNSLHSTTFEIDEKHGTDYHKRFLEFVKMVQQENLVIGGAMTDPKG</sequence>
<evidence type="ECO:0000259" key="1">
    <source>
        <dbReference type="Pfam" id="PF11794"/>
    </source>
</evidence>
<dbReference type="GO" id="GO:0016627">
    <property type="term" value="F:oxidoreductase activity, acting on the CH-CH group of donors"/>
    <property type="evidence" value="ECO:0007669"/>
    <property type="project" value="InterPro"/>
</dbReference>
<evidence type="ECO:0000313" key="3">
    <source>
        <dbReference type="Proteomes" id="UP000028027"/>
    </source>
</evidence>
<keyword evidence="2" id="KW-0456">Lyase</keyword>
<dbReference type="InterPro" id="IPR004925">
    <property type="entry name" value="HpaB/PvcC/4-BUDH"/>
</dbReference>
<feature type="non-terminal residue" evidence="2">
    <location>
        <position position="158"/>
    </location>
</feature>